<proteinExistence type="predicted"/>
<dbReference type="RefSeq" id="WP_069656859.1">
    <property type="nucleotide sequence ID" value="NZ_MIJF01000026.1"/>
</dbReference>
<feature type="domain" description="Peptidase C39-like" evidence="1">
    <location>
        <begin position="54"/>
        <end position="220"/>
    </location>
</feature>
<dbReference type="InterPro" id="IPR016997">
    <property type="entry name" value="UCP032442"/>
</dbReference>
<dbReference type="CDD" id="cd02549">
    <property type="entry name" value="Peptidase_C39A"/>
    <property type="match status" value="1"/>
</dbReference>
<keyword evidence="3" id="KW-1185">Reference proteome</keyword>
<gene>
    <name evidence="2" type="ORF">BHF71_09285</name>
</gene>
<dbReference type="InterPro" id="IPR039563">
    <property type="entry name" value="Peptidase_C39_single_dom"/>
</dbReference>
<evidence type="ECO:0000313" key="2">
    <source>
        <dbReference type="EMBL" id="OEF99262.1"/>
    </source>
</evidence>
<name>A0A1D2YU75_9BACI</name>
<dbReference type="PANTHER" id="PTHR37806:SF1">
    <property type="entry name" value="PEPTIDASE C39-LIKE DOMAIN-CONTAINING PROTEIN"/>
    <property type="match status" value="1"/>
</dbReference>
<dbReference type="PANTHER" id="PTHR37806">
    <property type="entry name" value="LMO0724 PROTEIN"/>
    <property type="match status" value="1"/>
</dbReference>
<accession>A0A1D2YU75</accession>
<protein>
    <recommendedName>
        <fullName evidence="1">Peptidase C39-like domain-containing protein</fullName>
    </recommendedName>
</protein>
<dbReference type="OrthoDB" id="1164310at2"/>
<organism evidence="2 3">
    <name type="scientific">Vulcanibacillus modesticaldus</name>
    <dbReference type="NCBI Taxonomy" id="337097"/>
    <lineage>
        <taxon>Bacteria</taxon>
        <taxon>Bacillati</taxon>
        <taxon>Bacillota</taxon>
        <taxon>Bacilli</taxon>
        <taxon>Bacillales</taxon>
        <taxon>Bacillaceae</taxon>
        <taxon>Vulcanibacillus</taxon>
    </lineage>
</organism>
<dbReference type="InterPro" id="IPR039564">
    <property type="entry name" value="Peptidase_C39-like"/>
</dbReference>
<comment type="caution">
    <text evidence="2">The sequence shown here is derived from an EMBL/GenBank/DDBJ whole genome shotgun (WGS) entry which is preliminary data.</text>
</comment>
<evidence type="ECO:0000259" key="1">
    <source>
        <dbReference type="Pfam" id="PF13529"/>
    </source>
</evidence>
<reference evidence="2 3" key="1">
    <citation type="submission" date="2016-09" db="EMBL/GenBank/DDBJ databases">
        <title>Draft genome sequence for the type strain of Vulcanibacillus modesticaldus BR, a strictly anaerobic, moderately thermophilic, and nitrate-reducing bacterium from deep sea-hydrothermal vents of the Mid-Atlantic Ridge.</title>
        <authorList>
            <person name="Abin C.A."/>
            <person name="Hollibaugh J.T."/>
        </authorList>
    </citation>
    <scope>NUCLEOTIDE SEQUENCE [LARGE SCALE GENOMIC DNA]</scope>
    <source>
        <strain evidence="2 3">BR</strain>
    </source>
</reference>
<dbReference type="PIRSF" id="PIRSF032442">
    <property type="entry name" value="UCP032442"/>
    <property type="match status" value="1"/>
</dbReference>
<sequence>MRNALIILLIVVTLTAIFTSNEYNIIQNNFFLPDFIVNASPYLKKQTSNIRIILDVPLIAQKPELARGCEVTSLAMMLRFAGANVNKMQLAQEIKKDPTPYSQRNGRIYFGNPHTGFVGDMYTYNKPGYGVYNEPVYELANRYLPGRIINLTGKNLDYILAHLYKNKTPVWVIVNTWFTKVPDKYWVTWYTPKGKIRITYKEHSVLITGYDRKYIYFNDPLAKIKNRKVLKKNFEKAYNQMGKQAITYK</sequence>
<dbReference type="Pfam" id="PF13529">
    <property type="entry name" value="Peptidase_C39_2"/>
    <property type="match status" value="1"/>
</dbReference>
<evidence type="ECO:0000313" key="3">
    <source>
        <dbReference type="Proteomes" id="UP000243739"/>
    </source>
</evidence>
<dbReference type="Gene3D" id="3.90.70.10">
    <property type="entry name" value="Cysteine proteinases"/>
    <property type="match status" value="1"/>
</dbReference>
<dbReference type="EMBL" id="MIJF01000026">
    <property type="protein sequence ID" value="OEF99262.1"/>
    <property type="molecule type" value="Genomic_DNA"/>
</dbReference>
<dbReference type="STRING" id="337097.BHF71_09285"/>
<dbReference type="Proteomes" id="UP000243739">
    <property type="component" value="Unassembled WGS sequence"/>
</dbReference>
<dbReference type="AlphaFoldDB" id="A0A1D2YU75"/>